<dbReference type="Gene3D" id="6.10.250.3150">
    <property type="match status" value="1"/>
</dbReference>
<dbReference type="OrthoDB" id="9808890at2"/>
<evidence type="ECO:0000256" key="2">
    <source>
        <dbReference type="ARBA" id="ARBA00022670"/>
    </source>
</evidence>
<dbReference type="GO" id="GO:0008234">
    <property type="term" value="F:cysteine-type peptidase activity"/>
    <property type="evidence" value="ECO:0007669"/>
    <property type="project" value="UniProtKB-KW"/>
</dbReference>
<accession>A0A5P6VQF7</accession>
<feature type="domain" description="NlpC/P60" evidence="6">
    <location>
        <begin position="284"/>
        <end position="400"/>
    </location>
</feature>
<proteinExistence type="inferred from homology"/>
<dbReference type="GO" id="GO:0006508">
    <property type="term" value="P:proteolysis"/>
    <property type="evidence" value="ECO:0007669"/>
    <property type="project" value="UniProtKB-KW"/>
</dbReference>
<dbReference type="InterPro" id="IPR051794">
    <property type="entry name" value="PG_Endopeptidase_C40"/>
</dbReference>
<gene>
    <name evidence="7" type="ORF">FXF36_08160</name>
</gene>
<evidence type="ECO:0000256" key="4">
    <source>
        <dbReference type="ARBA" id="ARBA00022807"/>
    </source>
</evidence>
<dbReference type="InterPro" id="IPR000064">
    <property type="entry name" value="NLP_P60_dom"/>
</dbReference>
<evidence type="ECO:0000259" key="6">
    <source>
        <dbReference type="PROSITE" id="PS51935"/>
    </source>
</evidence>
<evidence type="ECO:0000313" key="7">
    <source>
        <dbReference type="EMBL" id="QFJ54827.1"/>
    </source>
</evidence>
<reference evidence="8" key="1">
    <citation type="submission" date="2019-08" db="EMBL/GenBank/DDBJ databases">
        <title>Complete Genome Sequence of the Polysaccharide-Degrading Rumen Bacterium Pseudobutyrivibrio xylanivorans MA3014.</title>
        <authorList>
            <person name="Palevich N."/>
            <person name="Maclean P.H."/>
            <person name="Kelly W.J."/>
            <person name="Leahy S.C."/>
            <person name="Rakonjac J."/>
            <person name="Attwood G.T."/>
        </authorList>
    </citation>
    <scope>NUCLEOTIDE SEQUENCE [LARGE SCALE GENOMIC DNA]</scope>
    <source>
        <strain evidence="8">MA3014</strain>
    </source>
</reference>
<evidence type="ECO:0000256" key="3">
    <source>
        <dbReference type="ARBA" id="ARBA00022801"/>
    </source>
</evidence>
<dbReference type="PANTHER" id="PTHR47359">
    <property type="entry name" value="PEPTIDOGLYCAN DL-ENDOPEPTIDASE CWLO"/>
    <property type="match status" value="1"/>
</dbReference>
<dbReference type="Proteomes" id="UP000327030">
    <property type="component" value="Chromosome 1"/>
</dbReference>
<keyword evidence="5" id="KW-0175">Coiled coil</keyword>
<feature type="coiled-coil region" evidence="5">
    <location>
        <begin position="61"/>
        <end position="123"/>
    </location>
</feature>
<dbReference type="EMBL" id="CP043028">
    <property type="protein sequence ID" value="QFJ54827.1"/>
    <property type="molecule type" value="Genomic_DNA"/>
</dbReference>
<sequence>MITLKSHIIICIIMLDDCVKNYKILSLAIYSEIVFMKYSKIIRASLCLAIIGCLVASDSTVSNAVRSVSEIEAEQDALQDEIDALDADLYSLVSQITEINNAIKDTEAEIADTEAALADATAAREAQYAAMKLRIKYMYETPTPSVFEMLIESGSISQFLNRVDYANSVQKYDREKLDQFIATQAEIEELAAALEDEKASLESAKKELKTQEAALETMVTAKRGEMDDLDAELKEAKEIAAREAALRAAREAAARAAAGGTGGAVKSAGSYNVNGDLNPGYRTGISGSSVVSYANQFVGNPYVWGGTSLTNGCDCSGFVQGVLANFGITYGSRMTSGSFRGVGQEVSYNYMQPGDIICYPGHVAIYAGGGLIVEAQSTATGITNYRPANCHSIITIRRVL</sequence>
<dbReference type="Gene3D" id="3.90.1720.10">
    <property type="entry name" value="endopeptidase domain like (from Nostoc punctiforme)"/>
    <property type="match status" value="1"/>
</dbReference>
<keyword evidence="3" id="KW-0378">Hydrolase</keyword>
<dbReference type="SUPFAM" id="SSF54001">
    <property type="entry name" value="Cysteine proteinases"/>
    <property type="match status" value="1"/>
</dbReference>
<comment type="similarity">
    <text evidence="1">Belongs to the peptidase C40 family.</text>
</comment>
<keyword evidence="2" id="KW-0645">Protease</keyword>
<dbReference type="AlphaFoldDB" id="A0A5P6VQF7"/>
<dbReference type="Pfam" id="PF00877">
    <property type="entry name" value="NLPC_P60"/>
    <property type="match status" value="1"/>
</dbReference>
<dbReference type="PROSITE" id="PS51935">
    <property type="entry name" value="NLPC_P60"/>
    <property type="match status" value="1"/>
</dbReference>
<evidence type="ECO:0000256" key="1">
    <source>
        <dbReference type="ARBA" id="ARBA00007074"/>
    </source>
</evidence>
<dbReference type="KEGG" id="pxv:FXF36_08160"/>
<protein>
    <recommendedName>
        <fullName evidence="6">NlpC/P60 domain-containing protein</fullName>
    </recommendedName>
</protein>
<name>A0A5P6VQF7_PSEXY</name>
<keyword evidence="4" id="KW-0788">Thiol protease</keyword>
<dbReference type="PANTHER" id="PTHR47359:SF3">
    <property type="entry name" value="NLP_P60 DOMAIN-CONTAINING PROTEIN-RELATED"/>
    <property type="match status" value="1"/>
</dbReference>
<dbReference type="InterPro" id="IPR038765">
    <property type="entry name" value="Papain-like_cys_pep_sf"/>
</dbReference>
<evidence type="ECO:0000256" key="5">
    <source>
        <dbReference type="SAM" id="Coils"/>
    </source>
</evidence>
<feature type="coiled-coil region" evidence="5">
    <location>
        <begin position="177"/>
        <end position="246"/>
    </location>
</feature>
<organism evidence="7 8">
    <name type="scientific">Pseudobutyrivibrio xylanivorans</name>
    <dbReference type="NCBI Taxonomy" id="185007"/>
    <lineage>
        <taxon>Bacteria</taxon>
        <taxon>Bacillati</taxon>
        <taxon>Bacillota</taxon>
        <taxon>Clostridia</taxon>
        <taxon>Lachnospirales</taxon>
        <taxon>Lachnospiraceae</taxon>
        <taxon>Pseudobutyrivibrio</taxon>
    </lineage>
</organism>
<evidence type="ECO:0000313" key="8">
    <source>
        <dbReference type="Proteomes" id="UP000327030"/>
    </source>
</evidence>